<dbReference type="STRING" id="314283.MED297_13207"/>
<dbReference type="RefSeq" id="WP_008042513.1">
    <property type="nucleotide sequence ID" value="NZ_CH724149.1"/>
</dbReference>
<dbReference type="PROSITE" id="PS00893">
    <property type="entry name" value="NUDIX_BOX"/>
    <property type="match status" value="1"/>
</dbReference>
<comment type="caution">
    <text evidence="5">The sequence shown here is derived from an EMBL/GenBank/DDBJ whole genome shotgun (WGS) entry which is preliminary data.</text>
</comment>
<evidence type="ECO:0000259" key="4">
    <source>
        <dbReference type="PROSITE" id="PS51462"/>
    </source>
</evidence>
<evidence type="ECO:0000313" key="5">
    <source>
        <dbReference type="EMBL" id="EAR10183.1"/>
    </source>
</evidence>
<comment type="similarity">
    <text evidence="3">Belongs to the Nudix hydrolase family.</text>
</comment>
<organism evidence="5 6">
    <name type="scientific">Reinekea blandensis MED297</name>
    <dbReference type="NCBI Taxonomy" id="314283"/>
    <lineage>
        <taxon>Bacteria</taxon>
        <taxon>Pseudomonadati</taxon>
        <taxon>Pseudomonadota</taxon>
        <taxon>Gammaproteobacteria</taxon>
        <taxon>Oceanospirillales</taxon>
        <taxon>Saccharospirillaceae</taxon>
        <taxon>Reinekea</taxon>
    </lineage>
</organism>
<dbReference type="InterPro" id="IPR000086">
    <property type="entry name" value="NUDIX_hydrolase_dom"/>
</dbReference>
<dbReference type="InterPro" id="IPR020084">
    <property type="entry name" value="NUDIX_hydrolase_CS"/>
</dbReference>
<dbReference type="Pfam" id="PF00293">
    <property type="entry name" value="NUDIX"/>
    <property type="match status" value="1"/>
</dbReference>
<evidence type="ECO:0000256" key="3">
    <source>
        <dbReference type="RuleBase" id="RU003476"/>
    </source>
</evidence>
<dbReference type="Gene3D" id="3.90.79.10">
    <property type="entry name" value="Nucleoside Triphosphate Pyrophosphohydrolase"/>
    <property type="match status" value="1"/>
</dbReference>
<dbReference type="PRINTS" id="PR00502">
    <property type="entry name" value="NUDIXFAMILY"/>
</dbReference>
<dbReference type="PANTHER" id="PTHR43046">
    <property type="entry name" value="GDP-MANNOSE MANNOSYL HYDROLASE"/>
    <property type="match status" value="1"/>
</dbReference>
<dbReference type="PANTHER" id="PTHR43046:SF16">
    <property type="entry name" value="ADP-RIBOSE PYROPHOSPHATASE YJHB-RELATED"/>
    <property type="match status" value="1"/>
</dbReference>
<dbReference type="OrthoDB" id="9791228at2"/>
<evidence type="ECO:0000256" key="1">
    <source>
        <dbReference type="ARBA" id="ARBA00001946"/>
    </source>
</evidence>
<dbReference type="Proteomes" id="UP000005953">
    <property type="component" value="Unassembled WGS sequence"/>
</dbReference>
<dbReference type="PROSITE" id="PS51462">
    <property type="entry name" value="NUDIX"/>
    <property type="match status" value="1"/>
</dbReference>
<protein>
    <submittedName>
        <fullName evidence="5">Putative MutT family protein</fullName>
    </submittedName>
</protein>
<dbReference type="InterPro" id="IPR015797">
    <property type="entry name" value="NUDIX_hydrolase-like_dom_sf"/>
</dbReference>
<sequence>MEIAQIKFKKGNHVLLGYRQNVQAENERWGFPSGKLEPGEMPLDAAIREAKEEVGVDTHELDHLFSLIDYKGNKHHFFLCLNWSGELVNAESELCREVSWFPLNRLPGDSTHITFTAVKELKNELLVPTR</sequence>
<evidence type="ECO:0000313" key="6">
    <source>
        <dbReference type="Proteomes" id="UP000005953"/>
    </source>
</evidence>
<keyword evidence="6" id="KW-1185">Reference proteome</keyword>
<dbReference type="SUPFAM" id="SSF55811">
    <property type="entry name" value="Nudix"/>
    <property type="match status" value="1"/>
</dbReference>
<name>A4BCB7_9GAMM</name>
<dbReference type="AlphaFoldDB" id="A4BCB7"/>
<accession>A4BCB7</accession>
<dbReference type="EMBL" id="AAOE01000005">
    <property type="protein sequence ID" value="EAR10183.1"/>
    <property type="molecule type" value="Genomic_DNA"/>
</dbReference>
<reference evidence="5 6" key="1">
    <citation type="submission" date="2006-02" db="EMBL/GenBank/DDBJ databases">
        <authorList>
            <person name="Pinhassi J."/>
            <person name="Pedros-Alio C."/>
            <person name="Ferriera S."/>
            <person name="Johnson J."/>
            <person name="Kravitz S."/>
            <person name="Halpern A."/>
            <person name="Remington K."/>
            <person name="Beeson K."/>
            <person name="Tran B."/>
            <person name="Rogers Y.-H."/>
            <person name="Friedman R."/>
            <person name="Venter J.C."/>
        </authorList>
    </citation>
    <scope>NUCLEOTIDE SEQUENCE [LARGE SCALE GENOMIC DNA]</scope>
    <source>
        <strain evidence="5 6">MED297</strain>
    </source>
</reference>
<evidence type="ECO:0000256" key="2">
    <source>
        <dbReference type="ARBA" id="ARBA00022801"/>
    </source>
</evidence>
<dbReference type="HOGENOM" id="CLU_037162_9_3_6"/>
<keyword evidence="2 3" id="KW-0378">Hydrolase</keyword>
<feature type="domain" description="Nudix hydrolase" evidence="4">
    <location>
        <begin position="1"/>
        <end position="126"/>
    </location>
</feature>
<dbReference type="GO" id="GO:0016787">
    <property type="term" value="F:hydrolase activity"/>
    <property type="evidence" value="ECO:0007669"/>
    <property type="project" value="UniProtKB-KW"/>
</dbReference>
<gene>
    <name evidence="5" type="ORF">MED297_13207</name>
</gene>
<dbReference type="InterPro" id="IPR020476">
    <property type="entry name" value="Nudix_hydrolase"/>
</dbReference>
<proteinExistence type="inferred from homology"/>
<comment type="cofactor">
    <cofactor evidence="1">
        <name>Mg(2+)</name>
        <dbReference type="ChEBI" id="CHEBI:18420"/>
    </cofactor>
</comment>